<dbReference type="Proteomes" id="UP001155840">
    <property type="component" value="Unassembled WGS sequence"/>
</dbReference>
<sequence length="1045" mass="118729">MERRIRKSIGLDLKNIARGDRGYRPFRWKISQLLSDTSAISNLNSFLRKKLLFLKPDEAFTALELSKKDFLFLCQLNKTDRSAVSYLDLLCDYVEYNIDMYRDIDEFDKLLSTAVLSGGLDTDIASEFSGESRGRSQCVFVMKAYCALFGSNNEDISQYFGAGMYADWLRQRLLYPLSYYFTAEPDSDHFDFFLKQLFADTDILNAEREVIQTLIDDNHVISASASHTFYLALLVHPYDAVILVARFYEAVLASCAAPSPEEVRLLSKLAGTTRNSRLNAIVDHVSGASIATEIDGTSAVFSTLGLTSETAEFYRAVFSLEAGSGPQISRPLLETLYRLRFEKYPDIADFHELSSWTTRYSFSTAGRVLRVFMTSLYMWPRQNLVTEFFDLFTQIALFGALTSWTATSPRGYAFLRHTHACGRLVNSVQEIDGLIEKQVAVIAATGRRWIKVFHWGQRRNEAEFRFNEWFEAIRVNIPLFGTQRYLSGIDWTTLDTIIDTYRIKPFLKNRDAIFVLMLRQSEERRHDSAILRFAMRPWAEQFPRVDVFADALAVEYGAASIVFLRRFLTADEILHLNLENNFTAAISERMNALEALVKKFKFSEDTITGQELEKEQKAVISVLSLMSVNANQFEINWDTIKNEALSATADIYKAYIPLSKKYNSLDIISQAQTKFSHYFSNKQSASYLARNNETYIAQMAFQAIEVFFSNPAHGIESVLAIRIRHDNIRREFDRSLEAARLAFNLRLPVKNAMFAMYREVVSLTVRDWVRRYMHTGRNSPETALFNFVPSQADLDAFIKGFAQTNSQEDLIDAVIEWIRSRLDVFLGEAQELLSGELVHNLKSVIEAASADARSTRSPSDVLAAERVALQAINKTAVELREWFKSPAHARDKSISFAELLLAVEGRFEQEVQNDEIAFPRLSQQFQGVEVLPQNIRNLFVAMSELTLNAVKYGSGNKTRLRIKPIKSSGKMLVLFSSPRRGDDDAEWTIEGRPSGSYTEGIFNSGNTGLEKVAFLAASVIGEPSLIKIYKRRKAFHILLPVGTCA</sequence>
<gene>
    <name evidence="1" type="ORF">G8E10_00435</name>
</gene>
<evidence type="ECO:0000313" key="1">
    <source>
        <dbReference type="EMBL" id="NHT74215.1"/>
    </source>
</evidence>
<name>A0AA43ZAK7_9HYPH</name>
<dbReference type="EMBL" id="JAANCM010000001">
    <property type="protein sequence ID" value="NHT74215.1"/>
    <property type="molecule type" value="Genomic_DNA"/>
</dbReference>
<comment type="caution">
    <text evidence="1">The sequence shown here is derived from an EMBL/GenBank/DDBJ whole genome shotgun (WGS) entry which is preliminary data.</text>
</comment>
<proteinExistence type="predicted"/>
<dbReference type="RefSeq" id="WP_092986783.1">
    <property type="nucleotide sequence ID" value="NZ_JAANCM010000001.1"/>
</dbReference>
<evidence type="ECO:0000313" key="2">
    <source>
        <dbReference type="Proteomes" id="UP001155840"/>
    </source>
</evidence>
<organism evidence="1 2">
    <name type="scientific">Ferranicluibacter rubi</name>
    <dbReference type="NCBI Taxonomy" id="2715133"/>
    <lineage>
        <taxon>Bacteria</taxon>
        <taxon>Pseudomonadati</taxon>
        <taxon>Pseudomonadota</taxon>
        <taxon>Alphaproteobacteria</taxon>
        <taxon>Hyphomicrobiales</taxon>
        <taxon>Rhizobiaceae</taxon>
        <taxon>Ferranicluibacter</taxon>
    </lineage>
</organism>
<accession>A0AA43ZAK7</accession>
<reference evidence="1" key="1">
    <citation type="submission" date="2020-03" db="EMBL/GenBank/DDBJ databases">
        <title>Ferranicluibacter endophyticum gen. nov., sp. nov., a new genus isolated from Rubus ulmifolius Schott. stem.</title>
        <authorList>
            <person name="Roca-Couso R."/>
            <person name="Flores-Felix J.D."/>
            <person name="Igual J.M."/>
            <person name="Rivas R."/>
        </authorList>
    </citation>
    <scope>NUCLEOTIDE SEQUENCE</scope>
    <source>
        <strain evidence="1">CRRU44</strain>
    </source>
</reference>
<keyword evidence="2" id="KW-1185">Reference proteome</keyword>
<protein>
    <submittedName>
        <fullName evidence="1">Uncharacterized protein</fullName>
    </submittedName>
</protein>
<dbReference type="AlphaFoldDB" id="A0AA43ZAK7"/>